<feature type="region of interest" description="Disordered" evidence="1">
    <location>
        <begin position="1"/>
        <end position="102"/>
    </location>
</feature>
<comment type="caution">
    <text evidence="2">The sequence shown here is derived from an EMBL/GenBank/DDBJ whole genome shotgun (WGS) entry which is preliminary data.</text>
</comment>
<feature type="compositionally biased region" description="Basic and acidic residues" evidence="1">
    <location>
        <begin position="90"/>
        <end position="101"/>
    </location>
</feature>
<evidence type="ECO:0000256" key="1">
    <source>
        <dbReference type="SAM" id="MobiDB-lite"/>
    </source>
</evidence>
<keyword evidence="3" id="KW-1185">Reference proteome</keyword>
<proteinExistence type="predicted"/>
<dbReference type="EMBL" id="JANQDX010000017">
    <property type="protein sequence ID" value="KAL0907530.1"/>
    <property type="molecule type" value="Genomic_DNA"/>
</dbReference>
<feature type="compositionally biased region" description="Low complexity" evidence="1">
    <location>
        <begin position="1"/>
        <end position="10"/>
    </location>
</feature>
<feature type="compositionally biased region" description="Low complexity" evidence="1">
    <location>
        <begin position="45"/>
        <end position="59"/>
    </location>
</feature>
<name>A0ABD0U599_DENTH</name>
<evidence type="ECO:0000313" key="2">
    <source>
        <dbReference type="EMBL" id="KAL0907530.1"/>
    </source>
</evidence>
<gene>
    <name evidence="2" type="ORF">M5K25_021945</name>
</gene>
<protein>
    <submittedName>
        <fullName evidence="2">Uncharacterized protein</fullName>
    </submittedName>
</protein>
<accession>A0ABD0U599</accession>
<evidence type="ECO:0000313" key="3">
    <source>
        <dbReference type="Proteomes" id="UP001552299"/>
    </source>
</evidence>
<dbReference type="AlphaFoldDB" id="A0ABD0U599"/>
<feature type="compositionally biased region" description="Gly residues" evidence="1">
    <location>
        <begin position="11"/>
        <end position="20"/>
    </location>
</feature>
<sequence>MNPRGRYPPGIGNGRGGGAGPNPNFYPRGPQPQQQYVLRNPLPSQQNQIYHQQQQQQQQHQRHQQWLKRSESNSGAGELVRSVTTQGSESRSKESSKDDHVISASVYLHFTALLE</sequence>
<dbReference type="Proteomes" id="UP001552299">
    <property type="component" value="Unassembled WGS sequence"/>
</dbReference>
<reference evidence="2 3" key="1">
    <citation type="journal article" date="2024" name="Plant Biotechnol. J.">
        <title>Dendrobium thyrsiflorum genome and its molecular insights into genes involved in important horticultural traits.</title>
        <authorList>
            <person name="Chen B."/>
            <person name="Wang J.Y."/>
            <person name="Zheng P.J."/>
            <person name="Li K.L."/>
            <person name="Liang Y.M."/>
            <person name="Chen X.F."/>
            <person name="Zhang C."/>
            <person name="Zhao X."/>
            <person name="He X."/>
            <person name="Zhang G.Q."/>
            <person name="Liu Z.J."/>
            <person name="Xu Q."/>
        </authorList>
    </citation>
    <scope>NUCLEOTIDE SEQUENCE [LARGE SCALE GENOMIC DNA]</scope>
    <source>
        <strain evidence="2">GZMU011</strain>
    </source>
</reference>
<organism evidence="2 3">
    <name type="scientific">Dendrobium thyrsiflorum</name>
    <name type="common">Pinecone-like raceme dendrobium</name>
    <name type="synonym">Orchid</name>
    <dbReference type="NCBI Taxonomy" id="117978"/>
    <lineage>
        <taxon>Eukaryota</taxon>
        <taxon>Viridiplantae</taxon>
        <taxon>Streptophyta</taxon>
        <taxon>Embryophyta</taxon>
        <taxon>Tracheophyta</taxon>
        <taxon>Spermatophyta</taxon>
        <taxon>Magnoliopsida</taxon>
        <taxon>Liliopsida</taxon>
        <taxon>Asparagales</taxon>
        <taxon>Orchidaceae</taxon>
        <taxon>Epidendroideae</taxon>
        <taxon>Malaxideae</taxon>
        <taxon>Dendrobiinae</taxon>
        <taxon>Dendrobium</taxon>
    </lineage>
</organism>